<sequence>MTDSFNLCDEPWVRVRDKQGHVTELSLREVFAHGNEYAALAGEIPTQDVAVLRLLLAIIMRAMDLPGSDEERVDLWDEWWGQRKLPTEEINAYLERWHGRFDLLDAATPFMQVADLSSPSGRASGLVKLIAEVPDGNRFFTLREGAGLDSLTFAEAARWLVHCQAYDMSGIKTGAVGDTRVKSGRGYPIGQGLAGWLGVVIAEGNTITETLLLNLCLDRWTSDDSVVWERSPQGPEECVDHPVPVGVSDMYTWQARRVRLFTKDSRIIDVQLSNGDRPGLQNMHRVDTMSAWRFSAPQSKKFGHDVLMPKTHQPERTMWRGLESMLVKNEDPQRGQRPAVIEWEARLVNEEVLDPNYSLTLRAIGIEYGPQSASIARVIDDEMSANVAAITDPALIDTINSAVQSAAATARCVAFLADNLGQAAGAENEGEHDRAYERAYGVMDPLFRDWTRTLRKGADTTRYERAWQCQVAGAVTALGVNMCRSAGRKALVGRQIQQGDRVILRDTAQCWHVFMRGLYKALPLAYAKDAMNNSEAKEGD</sequence>
<proteinExistence type="predicted"/>
<organism evidence="1 2">
    <name type="scientific">Propionibacterium australiense</name>
    <dbReference type="NCBI Taxonomy" id="119981"/>
    <lineage>
        <taxon>Bacteria</taxon>
        <taxon>Bacillati</taxon>
        <taxon>Actinomycetota</taxon>
        <taxon>Actinomycetes</taxon>
        <taxon>Propionibacteriales</taxon>
        <taxon>Propionibacteriaceae</taxon>
        <taxon>Propionibacterium</taxon>
    </lineage>
</organism>
<dbReference type="RefSeq" id="WP_182482077.1">
    <property type="nucleotide sequence ID" value="NZ_RCIV01000015.1"/>
</dbReference>
<keyword evidence="2" id="KW-1185">Reference proteome</keyword>
<dbReference type="AlphaFoldDB" id="A0A383S9I9"/>
<dbReference type="CDD" id="cd09729">
    <property type="entry name" value="Cse1_I-E"/>
    <property type="match status" value="1"/>
</dbReference>
<name>A0A383S9I9_9ACTN</name>
<dbReference type="Pfam" id="PF09481">
    <property type="entry name" value="CRISPR_Cse1"/>
    <property type="match status" value="1"/>
</dbReference>
<evidence type="ECO:0000313" key="1">
    <source>
        <dbReference type="EMBL" id="SYZ34084.1"/>
    </source>
</evidence>
<protein>
    <submittedName>
        <fullName evidence="1">CasA_cse1: CRISPR type I-E/ECOLI-associated protein CasA/Cse1</fullName>
    </submittedName>
</protein>
<dbReference type="EMBL" id="UNQJ01000018">
    <property type="protein sequence ID" value="SYZ34084.1"/>
    <property type="molecule type" value="Genomic_DNA"/>
</dbReference>
<dbReference type="Proteomes" id="UP000263928">
    <property type="component" value="Unassembled WGS sequence"/>
</dbReference>
<dbReference type="InterPro" id="IPR013381">
    <property type="entry name" value="CRISPR-assoc_prot_Cse1"/>
</dbReference>
<dbReference type="Gene3D" id="1.10.132.100">
    <property type="match status" value="1"/>
</dbReference>
<accession>A0A383S9I9</accession>
<reference evidence="2" key="1">
    <citation type="submission" date="2018-08" db="EMBL/GenBank/DDBJ databases">
        <authorList>
            <person name="Hornung B."/>
        </authorList>
    </citation>
    <scope>NUCLEOTIDE SEQUENCE [LARGE SCALE GENOMIC DNA]</scope>
</reference>
<gene>
    <name evidence="1" type="ORF">PROPAUS_2086</name>
</gene>
<evidence type="ECO:0000313" key="2">
    <source>
        <dbReference type="Proteomes" id="UP000263928"/>
    </source>
</evidence>
<dbReference type="NCBIfam" id="TIGR02547">
    <property type="entry name" value="casA_cse1"/>
    <property type="match status" value="1"/>
</dbReference>